<dbReference type="PANTHER" id="PTHR33321">
    <property type="match status" value="1"/>
</dbReference>
<evidence type="ECO:0000313" key="3">
    <source>
        <dbReference type="Proteomes" id="UP000246991"/>
    </source>
</evidence>
<dbReference type="AlphaFoldDB" id="A0A317SQH8"/>
<dbReference type="STRING" id="42249.A0A317SQH8"/>
<dbReference type="EMBL" id="PYWC01000031">
    <property type="protein sequence ID" value="PWW76663.1"/>
    <property type="molecule type" value="Genomic_DNA"/>
</dbReference>
<comment type="caution">
    <text evidence="2">The sequence shown here is derived from an EMBL/GenBank/DDBJ whole genome shotgun (WGS) entry which is preliminary data.</text>
</comment>
<feature type="region of interest" description="Disordered" evidence="1">
    <location>
        <begin position="273"/>
        <end position="300"/>
    </location>
</feature>
<feature type="region of interest" description="Disordered" evidence="1">
    <location>
        <begin position="1"/>
        <end position="38"/>
    </location>
</feature>
<dbReference type="InterPro" id="IPR007541">
    <property type="entry name" value="Uncharacterised_BSP"/>
</dbReference>
<proteinExistence type="predicted"/>
<feature type="compositionally biased region" description="Polar residues" evidence="1">
    <location>
        <begin position="1"/>
        <end position="32"/>
    </location>
</feature>
<evidence type="ECO:0000256" key="1">
    <source>
        <dbReference type="SAM" id="MobiDB-lite"/>
    </source>
</evidence>
<reference evidence="2 3" key="1">
    <citation type="submission" date="2018-03" db="EMBL/GenBank/DDBJ databases">
        <title>Genomes of Pezizomycetes fungi and the evolution of truffles.</title>
        <authorList>
            <person name="Murat C."/>
            <person name="Payen T."/>
            <person name="Noel B."/>
            <person name="Kuo A."/>
            <person name="Martin F.M."/>
        </authorList>
    </citation>
    <scope>NUCLEOTIDE SEQUENCE [LARGE SCALE GENOMIC DNA]</scope>
    <source>
        <strain evidence="2">091103-1</strain>
    </source>
</reference>
<dbReference type="PANTHER" id="PTHR33321:SF12">
    <property type="entry name" value="PLANT BASIC SECRETORY PROTEIN (BSP) FAMILY PROTEIN"/>
    <property type="match status" value="1"/>
</dbReference>
<accession>A0A317SQH8</accession>
<keyword evidence="3" id="KW-1185">Reference proteome</keyword>
<name>A0A317SQH8_9PEZI</name>
<evidence type="ECO:0000313" key="2">
    <source>
        <dbReference type="EMBL" id="PWW76663.1"/>
    </source>
</evidence>
<dbReference type="OrthoDB" id="891726at2759"/>
<organism evidence="2 3">
    <name type="scientific">Tuber magnatum</name>
    <name type="common">white Piedmont truffle</name>
    <dbReference type="NCBI Taxonomy" id="42249"/>
    <lineage>
        <taxon>Eukaryota</taxon>
        <taxon>Fungi</taxon>
        <taxon>Dikarya</taxon>
        <taxon>Ascomycota</taxon>
        <taxon>Pezizomycotina</taxon>
        <taxon>Pezizomycetes</taxon>
        <taxon>Pezizales</taxon>
        <taxon>Tuberaceae</taxon>
        <taxon>Tuber</taxon>
    </lineage>
</organism>
<dbReference type="Pfam" id="PF04450">
    <property type="entry name" value="BSP"/>
    <property type="match status" value="1"/>
</dbReference>
<gene>
    <name evidence="2" type="ORF">C7212DRAFT_294923</name>
</gene>
<protein>
    <submittedName>
        <fullName evidence="2">BSP-domain-containing protein</fullName>
    </submittedName>
</protein>
<dbReference type="Proteomes" id="UP000246991">
    <property type="component" value="Unassembled WGS sequence"/>
</dbReference>
<sequence length="412" mass="46303">MAATPTRQPSPLVQVSTAPPQSTNATAETPTSKPHHPKRWHIPRLLFTVKDVSHDGAIKYFNTTNTQKLLHDAVTSVLETLYTHETAPTTQRSITLILRSMDGIANTTGSELDNDHKEIYFSLDYIGELPDDRAQKEIPGVIRHEMVHCWQYDACGTAPSGLIEGIADFVRMKAGLSPPHWRRKGDRWDAGYEATAYFLDYLCSRFGNDTVKRINLAMKHTKYTPELWMTISGGIPIEKLWDDYRTAFSLHPTPKPEPGDGEKEKEGYAVIAKEEATTPPPSKTEAKPSQSVEKPLPIPPTPIATYVSGMRRSGSPSSGDVWPFAADTPAAHVMLDRLKNMRFEGKSDATRYLLEFEALIDRLQPEMSDADRKLLLCTSFCGPTMVDWYETTCRAVTYHQLKEAMQEAFRNY</sequence>